<proteinExistence type="predicted"/>
<dbReference type="Proteomes" id="UP001446871">
    <property type="component" value="Unassembled WGS sequence"/>
</dbReference>
<evidence type="ECO:0000313" key="3">
    <source>
        <dbReference type="Proteomes" id="UP001446871"/>
    </source>
</evidence>
<reference evidence="2 3" key="1">
    <citation type="submission" date="2023-01" db="EMBL/GenBank/DDBJ databases">
        <title>Analysis of 21 Apiospora genomes using comparative genomics revels a genus with tremendous synthesis potential of carbohydrate active enzymes and secondary metabolites.</title>
        <authorList>
            <person name="Sorensen T."/>
        </authorList>
    </citation>
    <scope>NUCLEOTIDE SEQUENCE [LARGE SCALE GENOMIC DNA]</scope>
    <source>
        <strain evidence="2 3">CBS 83171</strain>
    </source>
</reference>
<dbReference type="EMBL" id="JAQQWM010000006">
    <property type="protein sequence ID" value="KAK8059433.1"/>
    <property type="molecule type" value="Genomic_DNA"/>
</dbReference>
<evidence type="ECO:0000313" key="2">
    <source>
        <dbReference type="EMBL" id="KAK8059433.1"/>
    </source>
</evidence>
<keyword evidence="3" id="KW-1185">Reference proteome</keyword>
<feature type="region of interest" description="Disordered" evidence="1">
    <location>
        <begin position="86"/>
        <end position="135"/>
    </location>
</feature>
<gene>
    <name evidence="2" type="ORF">PG996_009363</name>
</gene>
<accession>A0ABR1UNG4</accession>
<comment type="caution">
    <text evidence="2">The sequence shown here is derived from an EMBL/GenBank/DDBJ whole genome shotgun (WGS) entry which is preliminary data.</text>
</comment>
<name>A0ABR1UNG4_9PEZI</name>
<protein>
    <submittedName>
        <fullName evidence="2">Uncharacterized protein</fullName>
    </submittedName>
</protein>
<feature type="region of interest" description="Disordered" evidence="1">
    <location>
        <begin position="367"/>
        <end position="400"/>
    </location>
</feature>
<feature type="compositionally biased region" description="Low complexity" evidence="1">
    <location>
        <begin position="377"/>
        <end position="390"/>
    </location>
</feature>
<evidence type="ECO:0000256" key="1">
    <source>
        <dbReference type="SAM" id="MobiDB-lite"/>
    </source>
</evidence>
<sequence>MSPQLTPGDNEGDPFRVLHDVLGSNQSRTRERVRHCRQFGNIRRGSSQPIQPEFLSYIPNGDTEEVGENDKEPNLDHISIVDWGSPPLPVRPTLHADTTPNAPPSPPVSTEGNLSLPQSPEPLEEPKDPGISPTEPGVLVRLPGIEDCVRVANYWRIPVAHREVKLQLEEKQLAARFNPFDELVRDVTATPVERPPSPPPFVNLYPKDRRALIVDTTAKFITPLSLIPTERIWVQGGHLAAGRDTVESEGPLTGLCSAETGVVVGINGGLEKKQHQCGKPCQTADDPSHGGICESTEHHPGARVWVCDDHDKLGRQQATYDLRYLSTSLRHYACADCCRKIEDDETGQYLSGTGWHVFEVQGLPDACNPTVKPRPPSSTTASCSTPTGSPRASHAPFPAPPSEYGGRYLARSITRCACASKVADRRLCAPHRLEAVAQLHRWHPSAYATFFNAPAASHSRKDVAQRWAAGQPPVVGAVEAGCPLCPASRPGTPVDHFGFRGPLGREGQTVAWVCKACLGLVTGAVATRRWVEDRFEEDRWIDMGPITRDYPMHPSPDMESVKAQLP</sequence>
<organism evidence="2 3">
    <name type="scientific">Apiospora saccharicola</name>
    <dbReference type="NCBI Taxonomy" id="335842"/>
    <lineage>
        <taxon>Eukaryota</taxon>
        <taxon>Fungi</taxon>
        <taxon>Dikarya</taxon>
        <taxon>Ascomycota</taxon>
        <taxon>Pezizomycotina</taxon>
        <taxon>Sordariomycetes</taxon>
        <taxon>Xylariomycetidae</taxon>
        <taxon>Amphisphaeriales</taxon>
        <taxon>Apiosporaceae</taxon>
        <taxon>Apiospora</taxon>
    </lineage>
</organism>